<accession>A0A7S8HDN2</accession>
<name>A0A7S8HDN2_9HYPH</name>
<protein>
    <submittedName>
        <fullName evidence="2">Uncharacterized protein</fullName>
    </submittedName>
</protein>
<proteinExistence type="predicted"/>
<reference evidence="2 3" key="1">
    <citation type="submission" date="2020-06" db="EMBL/GenBank/DDBJ databases">
        <title>Genome sequence of 2 isolates from Red Sea Mangroves.</title>
        <authorList>
            <person name="Sefrji F."/>
            <person name="Michoud G."/>
            <person name="Merlino G."/>
            <person name="Daffonchio D."/>
        </authorList>
    </citation>
    <scope>NUCLEOTIDE SEQUENCE [LARGE SCALE GENOMIC DNA]</scope>
    <source>
        <strain evidence="2 3">R1DC25</strain>
    </source>
</reference>
<dbReference type="AlphaFoldDB" id="A0A7S8HDN2"/>
<dbReference type="RefSeq" id="WP_213161843.1">
    <property type="nucleotide sequence ID" value="NZ_CP058214.1"/>
</dbReference>
<keyword evidence="1" id="KW-0472">Membrane</keyword>
<organism evidence="2 3">
    <name type="scientific">Kaustia mangrovi</name>
    <dbReference type="NCBI Taxonomy" id="2593653"/>
    <lineage>
        <taxon>Bacteria</taxon>
        <taxon>Pseudomonadati</taxon>
        <taxon>Pseudomonadota</taxon>
        <taxon>Alphaproteobacteria</taxon>
        <taxon>Hyphomicrobiales</taxon>
        <taxon>Parvibaculaceae</taxon>
        <taxon>Kaustia</taxon>
    </lineage>
</organism>
<evidence type="ECO:0000313" key="2">
    <source>
        <dbReference type="EMBL" id="QPC44473.1"/>
    </source>
</evidence>
<feature type="transmembrane region" description="Helical" evidence="1">
    <location>
        <begin position="154"/>
        <end position="173"/>
    </location>
</feature>
<gene>
    <name evidence="2" type="ORF">HW532_18285</name>
</gene>
<keyword evidence="1" id="KW-1133">Transmembrane helix</keyword>
<dbReference type="KEGG" id="kmn:HW532_18285"/>
<dbReference type="EMBL" id="CP058214">
    <property type="protein sequence ID" value="QPC44473.1"/>
    <property type="molecule type" value="Genomic_DNA"/>
</dbReference>
<dbReference type="Proteomes" id="UP000593594">
    <property type="component" value="Chromosome"/>
</dbReference>
<evidence type="ECO:0000313" key="3">
    <source>
        <dbReference type="Proteomes" id="UP000593594"/>
    </source>
</evidence>
<evidence type="ECO:0000256" key="1">
    <source>
        <dbReference type="SAM" id="Phobius"/>
    </source>
</evidence>
<sequence length="288" mass="29250">MDAATMDRVGAAVRNRLAATPGGWSGAVVAASPTACAPSRRDVGARGGPAPDDDDLVAFADGLARLAMGADKPPEEGRVVSLHRLPRLGGAGCRSEGSPPARRRDLVLDDKPVWHIGDAQGGWGLCVRVRDEAPPGDWPFPEASGSRWRGRGPGLGLGVFAAIVVAVAAWGVAARLQLPDTAVPPGSVIQAGVAGPARAADGPFVTVSRFSPAVAAPAHASRMPRTGEMVALPRPKPVLPGTAGAFGEGDDLAGPPIPPPFLAGDAVVLPSDSRFSGNAMPHSSPTLR</sequence>
<keyword evidence="1" id="KW-0812">Transmembrane</keyword>
<keyword evidence="3" id="KW-1185">Reference proteome</keyword>